<dbReference type="InterPro" id="IPR002078">
    <property type="entry name" value="Sigma_54_int"/>
</dbReference>
<keyword evidence="3" id="KW-0805">Transcription regulation</keyword>
<dbReference type="PROSITE" id="PS50110">
    <property type="entry name" value="RESPONSE_REGULATORY"/>
    <property type="match status" value="1"/>
</dbReference>
<dbReference type="SUPFAM" id="SSF52540">
    <property type="entry name" value="P-loop containing nucleoside triphosphate hydrolases"/>
    <property type="match status" value="1"/>
</dbReference>
<gene>
    <name evidence="9" type="ORF">SAMN05660236_3587</name>
</gene>
<dbReference type="Gene3D" id="1.10.8.60">
    <property type="match status" value="1"/>
</dbReference>
<dbReference type="InterPro" id="IPR002197">
    <property type="entry name" value="HTH_Fis"/>
</dbReference>
<organism evidence="9 10">
    <name type="scientific">Ohtaekwangia koreensis</name>
    <dbReference type="NCBI Taxonomy" id="688867"/>
    <lineage>
        <taxon>Bacteria</taxon>
        <taxon>Pseudomonadati</taxon>
        <taxon>Bacteroidota</taxon>
        <taxon>Cytophagia</taxon>
        <taxon>Cytophagales</taxon>
        <taxon>Fulvivirgaceae</taxon>
        <taxon>Ohtaekwangia</taxon>
    </lineage>
</organism>
<dbReference type="SUPFAM" id="SSF52172">
    <property type="entry name" value="CheY-like"/>
    <property type="match status" value="1"/>
</dbReference>
<feature type="domain" description="Response regulatory" evidence="8">
    <location>
        <begin position="7"/>
        <end position="126"/>
    </location>
</feature>
<dbReference type="CDD" id="cd00009">
    <property type="entry name" value="AAA"/>
    <property type="match status" value="1"/>
</dbReference>
<dbReference type="InterPro" id="IPR025944">
    <property type="entry name" value="Sigma_54_int_dom_CS"/>
</dbReference>
<dbReference type="Pfam" id="PF00072">
    <property type="entry name" value="Response_reg"/>
    <property type="match status" value="1"/>
</dbReference>
<keyword evidence="2" id="KW-0067">ATP-binding</keyword>
<evidence type="ECO:0000256" key="6">
    <source>
        <dbReference type="PROSITE-ProRule" id="PRU00169"/>
    </source>
</evidence>
<dbReference type="Pfam" id="PF25601">
    <property type="entry name" value="AAA_lid_14"/>
    <property type="match status" value="1"/>
</dbReference>
<feature type="modified residue" description="4-aspartylphosphate" evidence="6">
    <location>
        <position position="56"/>
    </location>
</feature>
<protein>
    <submittedName>
        <fullName evidence="9">DNA-binding transcriptional response regulator, NtrC family, contains REC, AAA-type ATPase, and a Fis-type DNA-binding domains</fullName>
    </submittedName>
</protein>
<dbReference type="Pfam" id="PF02954">
    <property type="entry name" value="HTH_8"/>
    <property type="match status" value="1"/>
</dbReference>
<dbReference type="FunFam" id="3.40.50.300:FF:000006">
    <property type="entry name" value="DNA-binding transcriptional regulator NtrC"/>
    <property type="match status" value="1"/>
</dbReference>
<dbReference type="PROSITE" id="PS00676">
    <property type="entry name" value="SIGMA54_INTERACT_2"/>
    <property type="match status" value="1"/>
</dbReference>
<reference evidence="9 10" key="1">
    <citation type="submission" date="2017-02" db="EMBL/GenBank/DDBJ databases">
        <authorList>
            <person name="Peterson S.W."/>
        </authorList>
    </citation>
    <scope>NUCLEOTIDE SEQUENCE [LARGE SCALE GENOMIC DNA]</scope>
    <source>
        <strain evidence="9 10">DSM 25262</strain>
    </source>
</reference>
<evidence type="ECO:0000259" key="8">
    <source>
        <dbReference type="PROSITE" id="PS50110"/>
    </source>
</evidence>
<evidence type="ECO:0000256" key="2">
    <source>
        <dbReference type="ARBA" id="ARBA00022840"/>
    </source>
</evidence>
<dbReference type="InterPro" id="IPR011006">
    <property type="entry name" value="CheY-like_superfamily"/>
</dbReference>
<keyword evidence="10" id="KW-1185">Reference proteome</keyword>
<dbReference type="PANTHER" id="PTHR32071:SF113">
    <property type="entry name" value="ALGINATE BIOSYNTHESIS TRANSCRIPTIONAL REGULATORY PROTEIN ALGB"/>
    <property type="match status" value="1"/>
</dbReference>
<evidence type="ECO:0000256" key="1">
    <source>
        <dbReference type="ARBA" id="ARBA00022741"/>
    </source>
</evidence>
<evidence type="ECO:0000256" key="3">
    <source>
        <dbReference type="ARBA" id="ARBA00023015"/>
    </source>
</evidence>
<dbReference type="Gene3D" id="3.40.50.2300">
    <property type="match status" value="1"/>
</dbReference>
<name>A0A1T5LNA9_9BACT</name>
<evidence type="ECO:0000256" key="4">
    <source>
        <dbReference type="ARBA" id="ARBA00023125"/>
    </source>
</evidence>
<dbReference type="AlphaFoldDB" id="A0A1T5LNA9"/>
<dbReference type="SUPFAM" id="SSF46689">
    <property type="entry name" value="Homeodomain-like"/>
    <property type="match status" value="1"/>
</dbReference>
<evidence type="ECO:0000259" key="7">
    <source>
        <dbReference type="PROSITE" id="PS50045"/>
    </source>
</evidence>
<feature type="domain" description="Sigma-54 factor interaction" evidence="7">
    <location>
        <begin position="155"/>
        <end position="384"/>
    </location>
</feature>
<dbReference type="InterPro" id="IPR025943">
    <property type="entry name" value="Sigma_54_int_dom_ATP-bd_2"/>
</dbReference>
<dbReference type="GO" id="GO:0006355">
    <property type="term" value="P:regulation of DNA-templated transcription"/>
    <property type="evidence" value="ECO:0007669"/>
    <property type="project" value="InterPro"/>
</dbReference>
<proteinExistence type="predicted"/>
<dbReference type="Gene3D" id="3.40.50.300">
    <property type="entry name" value="P-loop containing nucleotide triphosphate hydrolases"/>
    <property type="match status" value="1"/>
</dbReference>
<keyword evidence="6" id="KW-0597">Phosphoprotein</keyword>
<keyword evidence="1" id="KW-0547">Nucleotide-binding</keyword>
<dbReference type="GO" id="GO:0005524">
    <property type="term" value="F:ATP binding"/>
    <property type="evidence" value="ECO:0007669"/>
    <property type="project" value="UniProtKB-KW"/>
</dbReference>
<dbReference type="InterPro" id="IPR009057">
    <property type="entry name" value="Homeodomain-like_sf"/>
</dbReference>
<dbReference type="InterPro" id="IPR027417">
    <property type="entry name" value="P-loop_NTPase"/>
</dbReference>
<dbReference type="PROSITE" id="PS00688">
    <property type="entry name" value="SIGMA54_INTERACT_3"/>
    <property type="match status" value="1"/>
</dbReference>
<dbReference type="SMART" id="SM00382">
    <property type="entry name" value="AAA"/>
    <property type="match status" value="1"/>
</dbReference>
<dbReference type="PANTHER" id="PTHR32071">
    <property type="entry name" value="TRANSCRIPTIONAL REGULATORY PROTEIN"/>
    <property type="match status" value="1"/>
</dbReference>
<sequence length="457" mass="51088">MQKIPAKILIVDDDADILTAARVVLRQRYTHVDTEANPQRLTVLLRQNQYHVILLDMNYSAGRLSGNEGLFWLNQIRSLHPQQQVVMITAYADIQLAVEAMKQGAADFIVKPWDNEKLEATVYTVYQHSLSRKETQPAQKKPLQEHAIAEPGSEIIGSSVAFKNVIATAVKVAKTDANILLLGENGTGKELIAKHIHRQSLRSAGAFVKVDVGALSATLFESELFGHKKGAFTDAREDRIGRIESAHGGTLFLDEVGNLPLPLQVKLLSVLQNREVIPLGSNVPVAVDIRLICATNLNLRHAVGIGEFREDLLYRINTVEITVPPLRSRSQDIPTLANHFLEIYTTKYRKETKSLAADALVYLQKHTWPGNVRELQHAIERAVIMSDHSSLHKNDFLLSAKIETEEKNEAFNLDEMERKAIIAAIQKHNGNLSQVAKELGVGRTTLYRKMTRYGLEK</sequence>
<dbReference type="PROSITE" id="PS50045">
    <property type="entry name" value="SIGMA54_INTERACT_4"/>
    <property type="match status" value="1"/>
</dbReference>
<dbReference type="Pfam" id="PF00158">
    <property type="entry name" value="Sigma54_activat"/>
    <property type="match status" value="1"/>
</dbReference>
<evidence type="ECO:0000313" key="10">
    <source>
        <dbReference type="Proteomes" id="UP000190961"/>
    </source>
</evidence>
<dbReference type="PRINTS" id="PR01590">
    <property type="entry name" value="HTHFIS"/>
</dbReference>
<dbReference type="RefSeq" id="WP_079688097.1">
    <property type="nucleotide sequence ID" value="NZ_FUZU01000002.1"/>
</dbReference>
<dbReference type="InterPro" id="IPR001789">
    <property type="entry name" value="Sig_transdc_resp-reg_receiver"/>
</dbReference>
<dbReference type="InterPro" id="IPR058031">
    <property type="entry name" value="AAA_lid_NorR"/>
</dbReference>
<dbReference type="Gene3D" id="1.10.10.60">
    <property type="entry name" value="Homeodomain-like"/>
    <property type="match status" value="1"/>
</dbReference>
<dbReference type="OrthoDB" id="9782110at2"/>
<keyword evidence="5" id="KW-0804">Transcription</keyword>
<dbReference type="EMBL" id="FUZU01000002">
    <property type="protein sequence ID" value="SKC77460.1"/>
    <property type="molecule type" value="Genomic_DNA"/>
</dbReference>
<keyword evidence="4 9" id="KW-0238">DNA-binding</keyword>
<evidence type="ECO:0000313" key="9">
    <source>
        <dbReference type="EMBL" id="SKC77460.1"/>
    </source>
</evidence>
<dbReference type="STRING" id="688867.SAMN05660236_3587"/>
<evidence type="ECO:0000256" key="5">
    <source>
        <dbReference type="ARBA" id="ARBA00023163"/>
    </source>
</evidence>
<dbReference type="GO" id="GO:0000160">
    <property type="term" value="P:phosphorelay signal transduction system"/>
    <property type="evidence" value="ECO:0007669"/>
    <property type="project" value="InterPro"/>
</dbReference>
<dbReference type="SMART" id="SM00448">
    <property type="entry name" value="REC"/>
    <property type="match status" value="1"/>
</dbReference>
<accession>A0A1T5LNA9</accession>
<dbReference type="GO" id="GO:0043565">
    <property type="term" value="F:sequence-specific DNA binding"/>
    <property type="evidence" value="ECO:0007669"/>
    <property type="project" value="InterPro"/>
</dbReference>
<dbReference type="Proteomes" id="UP000190961">
    <property type="component" value="Unassembled WGS sequence"/>
</dbReference>
<dbReference type="InterPro" id="IPR003593">
    <property type="entry name" value="AAA+_ATPase"/>
</dbReference>